<reference evidence="2" key="1">
    <citation type="submission" date="2013-08" db="EMBL/GenBank/DDBJ databases">
        <authorList>
            <person name="Mendez C."/>
            <person name="Richter M."/>
            <person name="Ferrer M."/>
            <person name="Sanchez J."/>
        </authorList>
    </citation>
    <scope>NUCLEOTIDE SEQUENCE</scope>
</reference>
<evidence type="ECO:0000313" key="2">
    <source>
        <dbReference type="EMBL" id="EQD70735.1"/>
    </source>
</evidence>
<keyword evidence="2" id="KW-0808">Transferase</keyword>
<dbReference type="GO" id="GO:0032259">
    <property type="term" value="P:methylation"/>
    <property type="evidence" value="ECO:0007669"/>
    <property type="project" value="UniProtKB-KW"/>
</dbReference>
<dbReference type="GO" id="GO:0008757">
    <property type="term" value="F:S-adenosylmethionine-dependent methyltransferase activity"/>
    <property type="evidence" value="ECO:0007669"/>
    <property type="project" value="InterPro"/>
</dbReference>
<name>T1CNW0_9ZZZZ</name>
<feature type="domain" description="Methyltransferase type 11" evidence="1">
    <location>
        <begin position="52"/>
        <end position="154"/>
    </location>
</feature>
<dbReference type="InterPro" id="IPR029063">
    <property type="entry name" value="SAM-dependent_MTases_sf"/>
</dbReference>
<dbReference type="AlphaFoldDB" id="T1CNW0"/>
<evidence type="ECO:0000259" key="1">
    <source>
        <dbReference type="Pfam" id="PF08241"/>
    </source>
</evidence>
<gene>
    <name evidence="2" type="ORF">B1B_04842</name>
</gene>
<dbReference type="EMBL" id="AUZY01003040">
    <property type="protein sequence ID" value="EQD70735.1"/>
    <property type="molecule type" value="Genomic_DNA"/>
</dbReference>
<comment type="caution">
    <text evidence="2">The sequence shown here is derived from an EMBL/GenBank/DDBJ whole genome shotgun (WGS) entry which is preliminary data.</text>
</comment>
<dbReference type="SUPFAM" id="SSF53335">
    <property type="entry name" value="S-adenosyl-L-methionine-dependent methyltransferases"/>
    <property type="match status" value="1"/>
</dbReference>
<keyword evidence="2" id="KW-0489">Methyltransferase</keyword>
<dbReference type="Pfam" id="PF08241">
    <property type="entry name" value="Methyltransf_11"/>
    <property type="match status" value="1"/>
</dbReference>
<reference evidence="2" key="2">
    <citation type="journal article" date="2014" name="ISME J.">
        <title>Microbial stratification in low pH oxic and suboxic macroscopic growths along an acid mine drainage.</title>
        <authorList>
            <person name="Mendez-Garcia C."/>
            <person name="Mesa V."/>
            <person name="Sprenger R.R."/>
            <person name="Richter M."/>
            <person name="Diez M.S."/>
            <person name="Solano J."/>
            <person name="Bargiela R."/>
            <person name="Golyshina O.V."/>
            <person name="Manteca A."/>
            <person name="Ramos J.L."/>
            <person name="Gallego J.R."/>
            <person name="Llorente I."/>
            <person name="Martins Dos Santos V.A."/>
            <person name="Jensen O.N."/>
            <person name="Pelaez A.I."/>
            <person name="Sanchez J."/>
            <person name="Ferrer M."/>
        </authorList>
    </citation>
    <scope>NUCLEOTIDE SEQUENCE</scope>
</reference>
<accession>T1CNW0</accession>
<dbReference type="Gene3D" id="3.40.50.150">
    <property type="entry name" value="Vaccinia Virus protein VP39"/>
    <property type="match status" value="1"/>
</dbReference>
<dbReference type="CDD" id="cd02440">
    <property type="entry name" value="AdoMet_MTases"/>
    <property type="match status" value="1"/>
</dbReference>
<organism evidence="2">
    <name type="scientific">mine drainage metagenome</name>
    <dbReference type="NCBI Taxonomy" id="410659"/>
    <lineage>
        <taxon>unclassified sequences</taxon>
        <taxon>metagenomes</taxon>
        <taxon>ecological metagenomes</taxon>
    </lineage>
</organism>
<dbReference type="InterPro" id="IPR013216">
    <property type="entry name" value="Methyltransf_11"/>
</dbReference>
<protein>
    <submittedName>
        <fullName evidence="2">Methyltransferase type 11</fullName>
        <ecNumber evidence="2">2.1.1.-</ecNumber>
    </submittedName>
</protein>
<proteinExistence type="predicted"/>
<sequence>MADRSVERAWTHYWHSDRLASCGGAGERQYQPVIVRHWHRVFAELETPPHLLDLCSGNGALAILAGRYYLEQRGIAADIDAVDQARVDPGRWLTQHRSWVAKIRFHGGMAAESLAFPNGSFTAVIGQYALEYTDMDRALAECVRVLAPRAHLAFVLHAREGAVVQHAMAQQTEIARILALDYFSLARDLARATAARAPQSVLTSLQQAFKTRSDRLKVLAIASREPEMYENIMGVTGHALGHVSDCPVELIVAKITEVEDALHYHALRTEALTRAALDERGIRQRLASLLQQGFEPIG</sequence>
<dbReference type="EC" id="2.1.1.-" evidence="2"/>
<feature type="non-terminal residue" evidence="2">
    <location>
        <position position="298"/>
    </location>
</feature>